<dbReference type="SUPFAM" id="SSF56436">
    <property type="entry name" value="C-type lectin-like"/>
    <property type="match status" value="1"/>
</dbReference>
<dbReference type="GO" id="GO:0004674">
    <property type="term" value="F:protein serine/threonine kinase activity"/>
    <property type="evidence" value="ECO:0007669"/>
    <property type="project" value="UniProtKB-EC"/>
</dbReference>
<dbReference type="GO" id="GO:0120147">
    <property type="term" value="F:formylglycine-generating oxidase activity"/>
    <property type="evidence" value="ECO:0007669"/>
    <property type="project" value="TreeGrafter"/>
</dbReference>
<keyword evidence="3" id="KW-0808">Transferase</keyword>
<evidence type="ECO:0000313" key="3">
    <source>
        <dbReference type="EMBL" id="QDU54488.1"/>
    </source>
</evidence>
<feature type="region of interest" description="Disordered" evidence="1">
    <location>
        <begin position="300"/>
        <end position="332"/>
    </location>
</feature>
<proteinExistence type="predicted"/>
<dbReference type="Pfam" id="PF03781">
    <property type="entry name" value="FGE-sulfatase"/>
    <property type="match status" value="1"/>
</dbReference>
<dbReference type="EMBL" id="CP036278">
    <property type="protein sequence ID" value="QDU54488.1"/>
    <property type="molecule type" value="Genomic_DNA"/>
</dbReference>
<dbReference type="OrthoDB" id="9812426at2"/>
<evidence type="ECO:0000256" key="1">
    <source>
        <dbReference type="SAM" id="MobiDB-lite"/>
    </source>
</evidence>
<organism evidence="3 4">
    <name type="scientific">Aeoliella mucimassa</name>
    <dbReference type="NCBI Taxonomy" id="2527972"/>
    <lineage>
        <taxon>Bacteria</taxon>
        <taxon>Pseudomonadati</taxon>
        <taxon>Planctomycetota</taxon>
        <taxon>Planctomycetia</taxon>
        <taxon>Pirellulales</taxon>
        <taxon>Lacipirellulaceae</taxon>
        <taxon>Aeoliella</taxon>
    </lineage>
</organism>
<feature type="domain" description="Sulfatase-modifying factor enzyme-like" evidence="2">
    <location>
        <begin position="56"/>
        <end position="316"/>
    </location>
</feature>
<dbReference type="InterPro" id="IPR005532">
    <property type="entry name" value="SUMF_dom"/>
</dbReference>
<evidence type="ECO:0000259" key="2">
    <source>
        <dbReference type="Pfam" id="PF03781"/>
    </source>
</evidence>
<dbReference type="InterPro" id="IPR016187">
    <property type="entry name" value="CTDL_fold"/>
</dbReference>
<dbReference type="InterPro" id="IPR051043">
    <property type="entry name" value="Sulfatase_Mod_Factor_Kinase"/>
</dbReference>
<reference evidence="3 4" key="1">
    <citation type="submission" date="2019-02" db="EMBL/GenBank/DDBJ databases">
        <title>Deep-cultivation of Planctomycetes and their phenomic and genomic characterization uncovers novel biology.</title>
        <authorList>
            <person name="Wiegand S."/>
            <person name="Jogler M."/>
            <person name="Boedeker C."/>
            <person name="Pinto D."/>
            <person name="Vollmers J."/>
            <person name="Rivas-Marin E."/>
            <person name="Kohn T."/>
            <person name="Peeters S.H."/>
            <person name="Heuer A."/>
            <person name="Rast P."/>
            <person name="Oberbeckmann S."/>
            <person name="Bunk B."/>
            <person name="Jeske O."/>
            <person name="Meyerdierks A."/>
            <person name="Storesund J.E."/>
            <person name="Kallscheuer N."/>
            <person name="Luecker S."/>
            <person name="Lage O.M."/>
            <person name="Pohl T."/>
            <person name="Merkel B.J."/>
            <person name="Hornburger P."/>
            <person name="Mueller R.-W."/>
            <person name="Bruemmer F."/>
            <person name="Labrenz M."/>
            <person name="Spormann A.M."/>
            <person name="Op den Camp H."/>
            <person name="Overmann J."/>
            <person name="Amann R."/>
            <person name="Jetten M.S.M."/>
            <person name="Mascher T."/>
            <person name="Medema M.H."/>
            <person name="Devos D.P."/>
            <person name="Kaster A.-K."/>
            <person name="Ovreas L."/>
            <person name="Rohde M."/>
            <person name="Galperin M.Y."/>
            <person name="Jogler C."/>
        </authorList>
    </citation>
    <scope>NUCLEOTIDE SEQUENCE [LARGE SCALE GENOMIC DNA]</scope>
    <source>
        <strain evidence="3 4">Pan181</strain>
    </source>
</reference>
<keyword evidence="3" id="KW-0418">Kinase</keyword>
<protein>
    <submittedName>
        <fullName evidence="3">Serine/threonine-protein kinase pkn1</fullName>
        <ecNumber evidence="3">2.7.11.1</ecNumber>
    </submittedName>
</protein>
<dbReference type="EC" id="2.7.11.1" evidence="3"/>
<evidence type="ECO:0000313" key="4">
    <source>
        <dbReference type="Proteomes" id="UP000315750"/>
    </source>
</evidence>
<dbReference type="Gene3D" id="3.90.1580.10">
    <property type="entry name" value="paralog of FGE (formylglycine-generating enzyme)"/>
    <property type="match status" value="1"/>
</dbReference>
<keyword evidence="4" id="KW-1185">Reference proteome</keyword>
<accession>A0A518AID1</accession>
<dbReference type="AlphaFoldDB" id="A0A518AID1"/>
<dbReference type="KEGG" id="amuc:Pan181_06700"/>
<dbReference type="Proteomes" id="UP000315750">
    <property type="component" value="Chromosome"/>
</dbReference>
<sequence>MQSRVWLLILIILLAPLPYGAWVGVRSAYRWWVPESEIKTEWQQVDAGPPRVREQSGMVRIAAGRTILGSSSTGNVDRQPAHEVWLDPFWIDAKLVTNDQFAEFVKATDFSTTAERRGSSLVFDYDRREWLEVEMACWKSPEGPLSTLADRGNLPVVHVSWHDALAYAEWANKRLVTEAEYELAARGGLIDNQYAWGNELSSDQPEANYWQGRFPHRDLGLDGFRGPSPVGSFPPNRFGLYDMTGNVWCWCADWYAADYYYSSPLHNPPGPPTGQARTLRGGSWLSTGGAGSELAVTARGHAPPHHTASNVGFRCAGGPPATEIAAKSKRRR</sequence>
<dbReference type="InterPro" id="IPR042095">
    <property type="entry name" value="SUMF_sf"/>
</dbReference>
<name>A0A518AID1_9BACT</name>
<dbReference type="PANTHER" id="PTHR23150:SF19">
    <property type="entry name" value="FORMYLGLYCINE-GENERATING ENZYME"/>
    <property type="match status" value="1"/>
</dbReference>
<dbReference type="PANTHER" id="PTHR23150">
    <property type="entry name" value="SULFATASE MODIFYING FACTOR 1, 2"/>
    <property type="match status" value="1"/>
</dbReference>
<gene>
    <name evidence="3" type="primary">pkn1_1</name>
    <name evidence="3" type="ORF">Pan181_06700</name>
</gene>